<dbReference type="Gene3D" id="2.30.320.10">
    <property type="entry name" value="YwqG-like"/>
    <property type="match status" value="1"/>
</dbReference>
<protein>
    <submittedName>
        <fullName evidence="1">Uncharacterized protein</fullName>
    </submittedName>
</protein>
<gene>
    <name evidence="1" type="ORF">BLNAU_15003</name>
</gene>
<reference evidence="1 2" key="1">
    <citation type="journal article" date="2022" name="bioRxiv">
        <title>Genomics of Preaxostyla Flagellates Illuminates Evolutionary Transitions and the Path Towards Mitochondrial Loss.</title>
        <authorList>
            <person name="Novak L.V.F."/>
            <person name="Treitli S.C."/>
            <person name="Pyrih J."/>
            <person name="Halakuc P."/>
            <person name="Pipaliya S.V."/>
            <person name="Vacek V."/>
            <person name="Brzon O."/>
            <person name="Soukal P."/>
            <person name="Eme L."/>
            <person name="Dacks J.B."/>
            <person name="Karnkowska A."/>
            <person name="Elias M."/>
            <person name="Hampl V."/>
        </authorList>
    </citation>
    <scope>NUCLEOTIDE SEQUENCE [LARGE SCALE GENOMIC DNA]</scope>
    <source>
        <strain evidence="1">NAU3</strain>
        <tissue evidence="1">Gut</tissue>
    </source>
</reference>
<keyword evidence="2" id="KW-1185">Reference proteome</keyword>
<dbReference type="InterPro" id="IPR035948">
    <property type="entry name" value="YwqG-like_sf"/>
</dbReference>
<organism evidence="1 2">
    <name type="scientific">Blattamonas nauphoetae</name>
    <dbReference type="NCBI Taxonomy" id="2049346"/>
    <lineage>
        <taxon>Eukaryota</taxon>
        <taxon>Metamonada</taxon>
        <taxon>Preaxostyla</taxon>
        <taxon>Oxymonadida</taxon>
        <taxon>Blattamonas</taxon>
    </lineage>
</organism>
<proteinExistence type="predicted"/>
<dbReference type="InterPro" id="IPR015315">
    <property type="entry name" value="DUF1963"/>
</dbReference>
<dbReference type="Pfam" id="PF09234">
    <property type="entry name" value="DUF1963"/>
    <property type="match status" value="1"/>
</dbReference>
<accession>A0ABQ9XII0</accession>
<sequence>MNRVIEPVLLLSFLQRATSRFESKLGGEPYMTWMDQYPLNGRGDPLHFLCQINFEEMAPLPSFPKEGILQFYITRDYGHMPWSGFCEENGDWRVIYHPTINRDPDLQATVPPIDPSRHFPFQGEFHISGTYNEETTRFKTPREDAYAGSEICFVIIVSS</sequence>
<dbReference type="Proteomes" id="UP001281761">
    <property type="component" value="Unassembled WGS sequence"/>
</dbReference>
<evidence type="ECO:0000313" key="2">
    <source>
        <dbReference type="Proteomes" id="UP001281761"/>
    </source>
</evidence>
<comment type="caution">
    <text evidence="1">The sequence shown here is derived from an EMBL/GenBank/DDBJ whole genome shotgun (WGS) entry which is preliminary data.</text>
</comment>
<name>A0ABQ9XII0_9EUKA</name>
<dbReference type="EMBL" id="JARBJD010000143">
    <property type="protein sequence ID" value="KAK2950081.1"/>
    <property type="molecule type" value="Genomic_DNA"/>
</dbReference>
<dbReference type="SUPFAM" id="SSF103032">
    <property type="entry name" value="Hypothetical protein YwqG"/>
    <property type="match status" value="1"/>
</dbReference>
<dbReference type="PANTHER" id="PTHR36436:SF6">
    <property type="entry name" value="SLL5081 PROTEIN"/>
    <property type="match status" value="1"/>
</dbReference>
<evidence type="ECO:0000313" key="1">
    <source>
        <dbReference type="EMBL" id="KAK2950081.1"/>
    </source>
</evidence>
<dbReference type="PANTHER" id="PTHR36436">
    <property type="entry name" value="SLL5081 PROTEIN"/>
    <property type="match status" value="1"/>
</dbReference>